<feature type="compositionally biased region" description="Basic and acidic residues" evidence="4">
    <location>
        <begin position="45"/>
        <end position="55"/>
    </location>
</feature>
<evidence type="ECO:0000313" key="6">
    <source>
        <dbReference type="Proteomes" id="UP000327013"/>
    </source>
</evidence>
<accession>A0A5N6KW80</accession>
<proteinExistence type="inferred from homology"/>
<evidence type="ECO:0000313" key="5">
    <source>
        <dbReference type="EMBL" id="KAB8349687.1"/>
    </source>
</evidence>
<keyword evidence="2" id="KW-0689">Ribosomal protein</keyword>
<evidence type="ECO:0000256" key="3">
    <source>
        <dbReference type="ARBA" id="ARBA00023274"/>
    </source>
</evidence>
<dbReference type="Proteomes" id="UP000327013">
    <property type="component" value="Unassembled WGS sequence"/>
</dbReference>
<feature type="region of interest" description="Disordered" evidence="4">
    <location>
        <begin position="90"/>
        <end position="173"/>
    </location>
</feature>
<evidence type="ECO:0000256" key="2">
    <source>
        <dbReference type="ARBA" id="ARBA00022980"/>
    </source>
</evidence>
<dbReference type="AlphaFoldDB" id="A0A5N6KW80"/>
<dbReference type="GO" id="GO:0003735">
    <property type="term" value="F:structural constituent of ribosome"/>
    <property type="evidence" value="ECO:0007669"/>
    <property type="project" value="InterPro"/>
</dbReference>
<feature type="region of interest" description="Disordered" evidence="4">
    <location>
        <begin position="32"/>
        <end position="76"/>
    </location>
</feature>
<reference evidence="5 6" key="1">
    <citation type="submission" date="2019-06" db="EMBL/GenBank/DDBJ databases">
        <title>A chromosomal-level reference genome of Carpinus fangiana (Coryloideae, Betulaceae).</title>
        <authorList>
            <person name="Yang X."/>
            <person name="Wang Z."/>
            <person name="Zhang L."/>
            <person name="Hao G."/>
            <person name="Liu J."/>
            <person name="Yang Y."/>
        </authorList>
    </citation>
    <scope>NUCLEOTIDE SEQUENCE [LARGE SCALE GENOMIC DNA]</scope>
    <source>
        <strain evidence="5">Cfa_2016G</strain>
        <tissue evidence="5">Leaf</tissue>
    </source>
</reference>
<feature type="compositionally biased region" description="Polar residues" evidence="4">
    <location>
        <begin position="57"/>
        <end position="76"/>
    </location>
</feature>
<dbReference type="InterPro" id="IPR001911">
    <property type="entry name" value="Ribosomal_bS21"/>
</dbReference>
<gene>
    <name evidence="5" type="ORF">FH972_023703</name>
</gene>
<sequence>MMEVRRAAERRLLLLMHRPAIRTNINSQARFRAPSTRALSVSRSIRTDPSDDHSRSAPRSNAPTPSGGSPAAKNSHTSALDALLASRLDFARGPPSKSPRSPPLNRNPNTQSPSARHAADSPSKPDSVKELLRRINEKSLTPEMQALDREPPRNTLGAKPRGGIYLGDDLPRTSDSYRGPQAIAAAMLRAMPGGEFSNMSVSATAAPPFRINASLGRSIKVEPERGMDLGRAFRTLDGSLSRNRVRADVFRQRFHERPGLKRKRLRSERWRRRFKEGFQDVVKRVQELKRKGW</sequence>
<name>A0A5N6KW80_9ROSI</name>
<comment type="similarity">
    <text evidence="1">Belongs to the bacterial ribosomal protein bS21 family.</text>
</comment>
<dbReference type="GO" id="GO:0005763">
    <property type="term" value="C:mitochondrial small ribosomal subunit"/>
    <property type="evidence" value="ECO:0007669"/>
    <property type="project" value="TreeGrafter"/>
</dbReference>
<keyword evidence="6" id="KW-1185">Reference proteome</keyword>
<evidence type="ECO:0008006" key="7">
    <source>
        <dbReference type="Google" id="ProtNLM"/>
    </source>
</evidence>
<dbReference type="Pfam" id="PF01165">
    <property type="entry name" value="Ribosomal_S21"/>
    <property type="match status" value="1"/>
</dbReference>
<dbReference type="OrthoDB" id="2501249at2759"/>
<protein>
    <recommendedName>
        <fullName evidence="7">Ribosomal protein S21</fullName>
    </recommendedName>
</protein>
<dbReference type="InterPro" id="IPR052837">
    <property type="entry name" value="Mitoribosomal_bS21"/>
</dbReference>
<evidence type="ECO:0000256" key="4">
    <source>
        <dbReference type="SAM" id="MobiDB-lite"/>
    </source>
</evidence>
<feature type="compositionally biased region" description="Basic and acidic residues" evidence="4">
    <location>
        <begin position="126"/>
        <end position="137"/>
    </location>
</feature>
<evidence type="ECO:0000256" key="1">
    <source>
        <dbReference type="ARBA" id="ARBA00006640"/>
    </source>
</evidence>
<dbReference type="EMBL" id="VIBQ01000014">
    <property type="protein sequence ID" value="KAB8349687.1"/>
    <property type="molecule type" value="Genomic_DNA"/>
</dbReference>
<comment type="caution">
    <text evidence="5">The sequence shown here is derived from an EMBL/GenBank/DDBJ whole genome shotgun (WGS) entry which is preliminary data.</text>
</comment>
<dbReference type="GO" id="GO:0070124">
    <property type="term" value="P:mitochondrial translational initiation"/>
    <property type="evidence" value="ECO:0007669"/>
    <property type="project" value="TreeGrafter"/>
</dbReference>
<keyword evidence="3" id="KW-0687">Ribonucleoprotein</keyword>
<dbReference type="PANTHER" id="PTHR41237">
    <property type="entry name" value="37S RIBOSOMAL PROTEIN MRP21, MITOCHONDRIAL"/>
    <property type="match status" value="1"/>
</dbReference>
<dbReference type="PANTHER" id="PTHR41237:SF1">
    <property type="entry name" value="SMALL RIBOSOMAL SUBUNIT PROTEIN BS21M"/>
    <property type="match status" value="1"/>
</dbReference>
<organism evidence="5 6">
    <name type="scientific">Carpinus fangiana</name>
    <dbReference type="NCBI Taxonomy" id="176857"/>
    <lineage>
        <taxon>Eukaryota</taxon>
        <taxon>Viridiplantae</taxon>
        <taxon>Streptophyta</taxon>
        <taxon>Embryophyta</taxon>
        <taxon>Tracheophyta</taxon>
        <taxon>Spermatophyta</taxon>
        <taxon>Magnoliopsida</taxon>
        <taxon>eudicotyledons</taxon>
        <taxon>Gunneridae</taxon>
        <taxon>Pentapetalae</taxon>
        <taxon>rosids</taxon>
        <taxon>fabids</taxon>
        <taxon>Fagales</taxon>
        <taxon>Betulaceae</taxon>
        <taxon>Carpinus</taxon>
    </lineage>
</organism>